<dbReference type="OrthoDB" id="10518490at2759"/>
<keyword evidence="3" id="KW-1185">Reference proteome</keyword>
<dbReference type="KEGG" id="pco:PHACADRAFT_253842"/>
<feature type="compositionally biased region" description="Polar residues" evidence="1">
    <location>
        <begin position="81"/>
        <end position="90"/>
    </location>
</feature>
<dbReference type="Proteomes" id="UP000008370">
    <property type="component" value="Unassembled WGS sequence"/>
</dbReference>
<sequence>MADLGLEFCCGLCCICCTQTMQQWCFFVKCCKPRMSDEEFEDAAAVHERRAESMNFAARNPSNAELKDLGTSGDGDPGAVVNTQPKTSRSMDLEQNAATNTSSTQRPR</sequence>
<proteinExistence type="predicted"/>
<dbReference type="AlphaFoldDB" id="K5V272"/>
<evidence type="ECO:0000313" key="3">
    <source>
        <dbReference type="Proteomes" id="UP000008370"/>
    </source>
</evidence>
<name>K5V272_PHACS</name>
<protein>
    <submittedName>
        <fullName evidence="2">Uncharacterized protein</fullName>
    </submittedName>
</protein>
<feature type="region of interest" description="Disordered" evidence="1">
    <location>
        <begin position="56"/>
        <end position="108"/>
    </location>
</feature>
<accession>K5V272</accession>
<evidence type="ECO:0000313" key="2">
    <source>
        <dbReference type="EMBL" id="EKM56626.1"/>
    </source>
</evidence>
<organism evidence="2 3">
    <name type="scientific">Phanerochaete carnosa (strain HHB-10118-sp)</name>
    <name type="common">White-rot fungus</name>
    <name type="synonym">Peniophora carnosa</name>
    <dbReference type="NCBI Taxonomy" id="650164"/>
    <lineage>
        <taxon>Eukaryota</taxon>
        <taxon>Fungi</taxon>
        <taxon>Dikarya</taxon>
        <taxon>Basidiomycota</taxon>
        <taxon>Agaricomycotina</taxon>
        <taxon>Agaricomycetes</taxon>
        <taxon>Polyporales</taxon>
        <taxon>Phanerochaetaceae</taxon>
        <taxon>Phanerochaete</taxon>
    </lineage>
</organism>
<reference evidence="2 3" key="1">
    <citation type="journal article" date="2012" name="BMC Genomics">
        <title>Comparative genomics of the white-rot fungi, Phanerochaete carnosa and P. chrysosporium, to elucidate the genetic basis of the distinct wood types they colonize.</title>
        <authorList>
            <person name="Suzuki H."/>
            <person name="MacDonald J."/>
            <person name="Syed K."/>
            <person name="Salamov A."/>
            <person name="Hori C."/>
            <person name="Aerts A."/>
            <person name="Henrissat B."/>
            <person name="Wiebenga A."/>
            <person name="vanKuyk P.A."/>
            <person name="Barry K."/>
            <person name="Lindquist E."/>
            <person name="LaButti K."/>
            <person name="Lapidus A."/>
            <person name="Lucas S."/>
            <person name="Coutinho P."/>
            <person name="Gong Y."/>
            <person name="Samejima M."/>
            <person name="Mahadevan R."/>
            <person name="Abou-Zaid M."/>
            <person name="de Vries R.P."/>
            <person name="Igarashi K."/>
            <person name="Yadav J.S."/>
            <person name="Grigoriev I.V."/>
            <person name="Master E.R."/>
        </authorList>
    </citation>
    <scope>NUCLEOTIDE SEQUENCE [LARGE SCALE GENOMIC DNA]</scope>
    <source>
        <strain evidence="2 3">HHB-10118-sp</strain>
    </source>
</reference>
<dbReference type="GeneID" id="18915895"/>
<evidence type="ECO:0000256" key="1">
    <source>
        <dbReference type="SAM" id="MobiDB-lite"/>
    </source>
</evidence>
<dbReference type="InParanoid" id="K5V272"/>
<dbReference type="EMBL" id="JH930471">
    <property type="protein sequence ID" value="EKM56626.1"/>
    <property type="molecule type" value="Genomic_DNA"/>
</dbReference>
<gene>
    <name evidence="2" type="ORF">PHACADRAFT_253842</name>
</gene>
<dbReference type="HOGENOM" id="CLU_2197864_0_0_1"/>
<feature type="compositionally biased region" description="Polar residues" evidence="1">
    <location>
        <begin position="96"/>
        <end position="108"/>
    </location>
</feature>
<dbReference type="RefSeq" id="XP_007394468.1">
    <property type="nucleotide sequence ID" value="XM_007394406.1"/>
</dbReference>